<dbReference type="InterPro" id="IPR036770">
    <property type="entry name" value="Ankyrin_rpt-contain_sf"/>
</dbReference>
<accession>A0A8B8ZF10</accession>
<evidence type="ECO:0000313" key="3">
    <source>
        <dbReference type="Proteomes" id="UP000228380"/>
    </source>
</evidence>
<dbReference type="GO" id="GO:0016020">
    <property type="term" value="C:membrane"/>
    <property type="evidence" value="ECO:0007669"/>
    <property type="project" value="TreeGrafter"/>
</dbReference>
<protein>
    <submittedName>
        <fullName evidence="4">Uncharacterized protein LOC103711820</fullName>
    </submittedName>
</protein>
<evidence type="ECO:0000256" key="1">
    <source>
        <dbReference type="SAM" id="MobiDB-lite"/>
    </source>
</evidence>
<dbReference type="SUPFAM" id="SSF48403">
    <property type="entry name" value="Ankyrin repeat"/>
    <property type="match status" value="1"/>
</dbReference>
<dbReference type="PANTHER" id="PTHR24177">
    <property type="entry name" value="CASKIN"/>
    <property type="match status" value="1"/>
</dbReference>
<reference evidence="4" key="2">
    <citation type="submission" date="2025-08" db="UniProtKB">
        <authorList>
            <consortium name="RefSeq"/>
        </authorList>
    </citation>
    <scope>IDENTIFICATION</scope>
    <source>
        <tissue evidence="4">Young leaves</tissue>
    </source>
</reference>
<dbReference type="PANTHER" id="PTHR24177:SF463">
    <property type="entry name" value="OS09G0331600 PROTEIN"/>
    <property type="match status" value="1"/>
</dbReference>
<dbReference type="AlphaFoldDB" id="A0A8B8ZF10"/>
<dbReference type="OrthoDB" id="745831at2759"/>
<dbReference type="Proteomes" id="UP000228380">
    <property type="component" value="Chromosome 2"/>
</dbReference>
<reference evidence="3" key="1">
    <citation type="journal article" date="2019" name="Nat. Commun.">
        <title>Genome-wide association mapping of date palm fruit traits.</title>
        <authorList>
            <person name="Hazzouri K.M."/>
            <person name="Gros-Balthazard M."/>
            <person name="Flowers J.M."/>
            <person name="Copetti D."/>
            <person name="Lemansour A."/>
            <person name="Lebrun M."/>
            <person name="Masmoudi K."/>
            <person name="Ferrand S."/>
            <person name="Dhar M.I."/>
            <person name="Fresquez Z.A."/>
            <person name="Rosas U."/>
            <person name="Zhang J."/>
            <person name="Talag J."/>
            <person name="Lee S."/>
            <person name="Kudrna D."/>
            <person name="Powell R.F."/>
            <person name="Leitch I.J."/>
            <person name="Krueger R.R."/>
            <person name="Wing R.A."/>
            <person name="Amiri K.M.A."/>
            <person name="Purugganan M.D."/>
        </authorList>
    </citation>
    <scope>NUCLEOTIDE SEQUENCE [LARGE SCALE GENOMIC DNA]</scope>
    <source>
        <strain evidence="3">cv. Khalas</strain>
    </source>
</reference>
<evidence type="ECO:0000256" key="2">
    <source>
        <dbReference type="SAM" id="Phobius"/>
    </source>
</evidence>
<keyword evidence="2" id="KW-0812">Transmembrane</keyword>
<name>A0A8B8ZF10_PHODC</name>
<feature type="transmembrane region" description="Helical" evidence="2">
    <location>
        <begin position="226"/>
        <end position="242"/>
    </location>
</feature>
<dbReference type="RefSeq" id="XP_038971872.1">
    <property type="nucleotide sequence ID" value="XM_039115944.1"/>
</dbReference>
<organism evidence="3 4">
    <name type="scientific">Phoenix dactylifera</name>
    <name type="common">Date palm</name>
    <dbReference type="NCBI Taxonomy" id="42345"/>
    <lineage>
        <taxon>Eukaryota</taxon>
        <taxon>Viridiplantae</taxon>
        <taxon>Streptophyta</taxon>
        <taxon>Embryophyta</taxon>
        <taxon>Tracheophyta</taxon>
        <taxon>Spermatophyta</taxon>
        <taxon>Magnoliopsida</taxon>
        <taxon>Liliopsida</taxon>
        <taxon>Arecaceae</taxon>
        <taxon>Coryphoideae</taxon>
        <taxon>Phoeniceae</taxon>
        <taxon>Phoenix</taxon>
    </lineage>
</organism>
<sequence>MDLIAYLAKDPEYWDFFAKGGRRPHTSESLTPPPDMISKQRNETSKCNENQRKQRNDTCHGDGTVEFNKKLRWTDSPLILGATLGLHEFVKQILTVCPASVSVHDTEGRNVLQVAILHGQEKIVGIIESMATGMNPVLPSWLFSEIEEKTQNTIVHYAAFETVKENFPATQMQYELQWFERVKRLVRKDLNYSRNEDEKTAKELFNEKHKHMVQEGKRELMEMGKVYSGLVIAVIFASSFSIPGDTDANENPVSLHRTAFKVFSHLYAVGLSFAAAALVCKAHAIHLTFVI</sequence>
<dbReference type="KEGG" id="pda:103711820"/>
<feature type="transmembrane region" description="Helical" evidence="2">
    <location>
        <begin position="262"/>
        <end position="280"/>
    </location>
</feature>
<keyword evidence="2" id="KW-0472">Membrane</keyword>
<proteinExistence type="predicted"/>
<evidence type="ECO:0000313" key="4">
    <source>
        <dbReference type="RefSeq" id="XP_038971872.1"/>
    </source>
</evidence>
<gene>
    <name evidence="4" type="primary">LOC103711820</name>
</gene>
<dbReference type="Gene3D" id="1.25.40.20">
    <property type="entry name" value="Ankyrin repeat-containing domain"/>
    <property type="match status" value="1"/>
</dbReference>
<keyword evidence="2" id="KW-1133">Transmembrane helix</keyword>
<keyword evidence="3" id="KW-1185">Reference proteome</keyword>
<feature type="region of interest" description="Disordered" evidence="1">
    <location>
        <begin position="22"/>
        <end position="61"/>
    </location>
</feature>
<dbReference type="GeneID" id="103711820"/>
<feature type="compositionally biased region" description="Basic and acidic residues" evidence="1">
    <location>
        <begin position="38"/>
        <end position="60"/>
    </location>
</feature>